<keyword evidence="6" id="KW-1185">Reference proteome</keyword>
<keyword evidence="1" id="KW-0346">Stress response</keyword>
<name>A0ABV4H1I7_9ACTN</name>
<accession>A0ABV4H1I7</accession>
<evidence type="ECO:0000259" key="4">
    <source>
        <dbReference type="Pfam" id="PF01965"/>
    </source>
</evidence>
<evidence type="ECO:0000256" key="2">
    <source>
        <dbReference type="ARBA" id="ARBA00023239"/>
    </source>
</evidence>
<dbReference type="Pfam" id="PF01965">
    <property type="entry name" value="DJ-1_PfpI"/>
    <property type="match status" value="1"/>
</dbReference>
<organism evidence="5 6">
    <name type="scientific">Kineococcus halophytocola</name>
    <dbReference type="NCBI Taxonomy" id="3234027"/>
    <lineage>
        <taxon>Bacteria</taxon>
        <taxon>Bacillati</taxon>
        <taxon>Actinomycetota</taxon>
        <taxon>Actinomycetes</taxon>
        <taxon>Kineosporiales</taxon>
        <taxon>Kineosporiaceae</taxon>
        <taxon>Kineococcus</taxon>
    </lineage>
</organism>
<protein>
    <submittedName>
        <fullName evidence="5">Type 1 glutamine amidotransferase domain-containing protein</fullName>
    </submittedName>
</protein>
<proteinExistence type="inferred from homology"/>
<dbReference type="RefSeq" id="WP_370441664.1">
    <property type="nucleotide sequence ID" value="NZ_JBGFTU010000012.1"/>
</dbReference>
<evidence type="ECO:0000256" key="1">
    <source>
        <dbReference type="ARBA" id="ARBA00023016"/>
    </source>
</evidence>
<sequence length="253" mass="27322">MTTTTGDRHHVANDFVSTRRKRVAVVVANPAVNQHGWPVGFWAAELTHPYYELTERGIDVVIASPDGGRVEVDALSDPRDASRWSAEDLISMGFLSTPELVATLADTPSVTDLDLTQLDALLVAGGQSPMFTYRHHEGLATAIRTVFEAEKPVAAYCHGVAALVDLTLSDGSHLVAGRTVTGFSDVEENYGDAASGVRIMPWRLEPALRERGANYVSAGLFKAFAVRDGRLVTGQQQYSGRKVAQTVIEMLGV</sequence>
<dbReference type="PANTHER" id="PTHR48094:SF11">
    <property type="entry name" value="GLUTATHIONE-INDEPENDENT GLYOXALASE HSP31-RELATED"/>
    <property type="match status" value="1"/>
</dbReference>
<keyword evidence="5" id="KW-0315">Glutamine amidotransferase</keyword>
<dbReference type="InterPro" id="IPR002818">
    <property type="entry name" value="DJ-1/PfpI"/>
</dbReference>
<dbReference type="SUPFAM" id="SSF52317">
    <property type="entry name" value="Class I glutamine amidotransferase-like"/>
    <property type="match status" value="1"/>
</dbReference>
<dbReference type="EMBL" id="JBGFTU010000012">
    <property type="protein sequence ID" value="MEZ0165436.1"/>
    <property type="molecule type" value="Genomic_DNA"/>
</dbReference>
<dbReference type="Proteomes" id="UP001565927">
    <property type="component" value="Unassembled WGS sequence"/>
</dbReference>
<keyword evidence="2" id="KW-0456">Lyase</keyword>
<comment type="caution">
    <text evidence="5">The sequence shown here is derived from an EMBL/GenBank/DDBJ whole genome shotgun (WGS) entry which is preliminary data.</text>
</comment>
<dbReference type="Gene3D" id="3.40.50.880">
    <property type="match status" value="1"/>
</dbReference>
<evidence type="ECO:0000313" key="5">
    <source>
        <dbReference type="EMBL" id="MEZ0165436.1"/>
    </source>
</evidence>
<evidence type="ECO:0000256" key="3">
    <source>
        <dbReference type="ARBA" id="ARBA00038493"/>
    </source>
</evidence>
<comment type="similarity">
    <text evidence="3">Belongs to the peptidase C56 family. HSP31-like subfamily.</text>
</comment>
<feature type="domain" description="DJ-1/PfpI" evidence="4">
    <location>
        <begin position="43"/>
        <end position="249"/>
    </location>
</feature>
<dbReference type="InterPro" id="IPR029062">
    <property type="entry name" value="Class_I_gatase-like"/>
</dbReference>
<dbReference type="CDD" id="cd03141">
    <property type="entry name" value="GATase1_Hsp31_like"/>
    <property type="match status" value="1"/>
</dbReference>
<reference evidence="5 6" key="1">
    <citation type="submission" date="2024-07" db="EMBL/GenBank/DDBJ databases">
        <authorList>
            <person name="Thanompreechachai J."/>
            <person name="Duangmal K."/>
        </authorList>
    </citation>
    <scope>NUCLEOTIDE SEQUENCE [LARGE SCALE GENOMIC DNA]</scope>
    <source>
        <strain evidence="5 6">LSe6-4</strain>
    </source>
</reference>
<gene>
    <name evidence="5" type="ORF">AB2L27_11760</name>
</gene>
<dbReference type="InterPro" id="IPR050325">
    <property type="entry name" value="Prot/Nucl_acid_deglycase"/>
</dbReference>
<evidence type="ECO:0000313" key="6">
    <source>
        <dbReference type="Proteomes" id="UP001565927"/>
    </source>
</evidence>
<dbReference type="PANTHER" id="PTHR48094">
    <property type="entry name" value="PROTEIN/NUCLEIC ACID DEGLYCASE DJ-1-RELATED"/>
    <property type="match status" value="1"/>
</dbReference>